<dbReference type="RefSeq" id="WP_215822337.1">
    <property type="nucleotide sequence ID" value="NZ_JAGSOY010000144.1"/>
</dbReference>
<reference evidence="1 2" key="1">
    <citation type="submission" date="2021-04" db="EMBL/GenBank/DDBJ databases">
        <authorList>
            <person name="Pira H."/>
            <person name="Risdian C."/>
            <person name="Wink J."/>
        </authorList>
    </citation>
    <scope>NUCLEOTIDE SEQUENCE [LARGE SCALE GENOMIC DNA]</scope>
    <source>
        <strain evidence="1 2">WH53</strain>
    </source>
</reference>
<proteinExistence type="predicted"/>
<keyword evidence="2" id="KW-1185">Reference proteome</keyword>
<protein>
    <submittedName>
        <fullName evidence="1">Uncharacterized protein</fullName>
    </submittedName>
</protein>
<dbReference type="Proteomes" id="UP000690515">
    <property type="component" value="Unassembled WGS sequence"/>
</dbReference>
<name>A0ABS5ZJ16_9GAMM</name>
<sequence length="61" mass="7095">MAKSNLSNDEIVNTLETLREESVNNVRSPYQLSFDQGKQSFDKWTQESLSFFGEKFSNEKD</sequence>
<evidence type="ECO:0000313" key="1">
    <source>
        <dbReference type="EMBL" id="MBU2714068.1"/>
    </source>
</evidence>
<accession>A0ABS5ZJ16</accession>
<organism evidence="1 2">
    <name type="scientific">Zooshikella harenae</name>
    <dbReference type="NCBI Taxonomy" id="2827238"/>
    <lineage>
        <taxon>Bacteria</taxon>
        <taxon>Pseudomonadati</taxon>
        <taxon>Pseudomonadota</taxon>
        <taxon>Gammaproteobacteria</taxon>
        <taxon>Oceanospirillales</taxon>
        <taxon>Zooshikellaceae</taxon>
        <taxon>Zooshikella</taxon>
    </lineage>
</organism>
<evidence type="ECO:0000313" key="2">
    <source>
        <dbReference type="Proteomes" id="UP000690515"/>
    </source>
</evidence>
<comment type="caution">
    <text evidence="1">The sequence shown here is derived from an EMBL/GenBank/DDBJ whole genome shotgun (WGS) entry which is preliminary data.</text>
</comment>
<dbReference type="EMBL" id="JAGSOY010000144">
    <property type="protein sequence ID" value="MBU2714068.1"/>
    <property type="molecule type" value="Genomic_DNA"/>
</dbReference>
<gene>
    <name evidence="1" type="ORF">KCG35_23745</name>
</gene>